<reference evidence="8 15" key="3">
    <citation type="submission" date="2019-02" db="EMBL/GenBank/DDBJ databases">
        <title>Genome sequencing of Clostridium botulinum clinical isolates.</title>
        <authorList>
            <person name="Brunt J."/>
            <person name="Van Vliet A.H.M."/>
            <person name="Stringer S.C."/>
            <person name="Grant K.A."/>
            <person name="Carter A.C."/>
            <person name="Peck M.W."/>
        </authorList>
    </citation>
    <scope>NUCLEOTIDE SEQUENCE [LARGE SCALE GENOMIC DNA]</scope>
    <source>
        <strain evidence="8 15">H142660711</strain>
    </source>
</reference>
<dbReference type="Proteomes" id="UP000473887">
    <property type="component" value="Unassembled WGS sequence"/>
</dbReference>
<evidence type="ECO:0000313" key="7">
    <source>
        <dbReference type="EMBL" id="AVP64927.1"/>
    </source>
</evidence>
<dbReference type="EMBL" id="SWOY01000009">
    <property type="protein sequence ID" value="NFG18380.1"/>
    <property type="molecule type" value="Genomic_DNA"/>
</dbReference>
<comment type="function">
    <text evidence="3 6">Allows the formation of correctly charged Asn-tRNA(Asn) or Gln-tRNA(Gln) through the transamidation of misacylated Asp-tRNA(Asn) or Glu-tRNA(Gln) in organisms which lack either or both of asparaginyl-tRNA or glutaminyl-tRNA synthetases. The reaction takes place in the presence of glutamine and ATP through an activated phospho-Asp-tRNA(Asn) or phospho-Glu-tRNA(Gln).</text>
</comment>
<dbReference type="GO" id="GO:0006412">
    <property type="term" value="P:translation"/>
    <property type="evidence" value="ECO:0007669"/>
    <property type="project" value="UniProtKB-UniRule"/>
</dbReference>
<evidence type="ECO:0000313" key="14">
    <source>
        <dbReference type="Proteomes" id="UP000472521"/>
    </source>
</evidence>
<proteinExistence type="inferred from homology"/>
<evidence type="ECO:0000313" key="8">
    <source>
        <dbReference type="EMBL" id="NEZ94160.1"/>
    </source>
</evidence>
<dbReference type="SUPFAM" id="SSF141000">
    <property type="entry name" value="Glu-tRNAGln amidotransferase C subunit"/>
    <property type="match status" value="1"/>
</dbReference>
<evidence type="ECO:0000313" key="18">
    <source>
        <dbReference type="Proteomes" id="UP000663464"/>
    </source>
</evidence>
<dbReference type="AlphaFoldDB" id="A0A0A2HAS3"/>
<dbReference type="EMBL" id="SGKC01000076">
    <property type="protein sequence ID" value="NEZ94160.1"/>
    <property type="molecule type" value="Genomic_DNA"/>
</dbReference>
<dbReference type="Proteomes" id="UP000472521">
    <property type="component" value="Unassembled WGS sequence"/>
</dbReference>
<dbReference type="Proteomes" id="UP000238070">
    <property type="component" value="Chromosome"/>
</dbReference>
<dbReference type="Proteomes" id="UP000482543">
    <property type="component" value="Unassembled WGS sequence"/>
</dbReference>
<evidence type="ECO:0000256" key="2">
    <source>
        <dbReference type="ARBA" id="ARBA00011123"/>
    </source>
</evidence>
<evidence type="ECO:0000313" key="9">
    <source>
        <dbReference type="EMBL" id="NFF02270.1"/>
    </source>
</evidence>
<dbReference type="RefSeq" id="WP_003357679.1">
    <property type="nucleotide sequence ID" value="NZ_AP025140.1"/>
</dbReference>
<dbReference type="Pfam" id="PF02686">
    <property type="entry name" value="GatC"/>
    <property type="match status" value="1"/>
</dbReference>
<dbReference type="GO" id="GO:0070681">
    <property type="term" value="P:glutaminyl-tRNAGln biosynthesis via transamidation"/>
    <property type="evidence" value="ECO:0007669"/>
    <property type="project" value="TreeGrafter"/>
</dbReference>
<gene>
    <name evidence="6 11" type="primary">gatC</name>
    <name evidence="7" type="ORF">C3B64_11955</name>
    <name evidence="8" type="ORF">EXM69_20010</name>
    <name evidence="10" type="ORF">FC794_16660</name>
    <name evidence="11" type="ORF">FC964_13230</name>
    <name evidence="9" type="ORF">FCV25_10940</name>
    <name evidence="12" type="ORF">JQS73_17690</name>
</gene>
<dbReference type="GO" id="GO:0050567">
    <property type="term" value="F:glutaminyl-tRNA synthase (glutamine-hydrolyzing) activity"/>
    <property type="evidence" value="ECO:0007669"/>
    <property type="project" value="UniProtKB-UniRule"/>
</dbReference>
<dbReference type="GO" id="GO:0006450">
    <property type="term" value="P:regulation of translational fidelity"/>
    <property type="evidence" value="ECO:0007669"/>
    <property type="project" value="InterPro"/>
</dbReference>
<dbReference type="GO" id="GO:0016740">
    <property type="term" value="F:transferase activity"/>
    <property type="evidence" value="ECO:0007669"/>
    <property type="project" value="UniProtKB-KW"/>
</dbReference>
<dbReference type="PANTHER" id="PTHR15004:SF0">
    <property type="entry name" value="GLUTAMYL-TRNA(GLN) AMIDOTRANSFERASE SUBUNIT C, MITOCHONDRIAL"/>
    <property type="match status" value="1"/>
</dbReference>
<dbReference type="PANTHER" id="PTHR15004">
    <property type="entry name" value="GLUTAMYL-TRNA(GLN) AMIDOTRANSFERASE SUBUNIT C, MITOCHONDRIAL"/>
    <property type="match status" value="1"/>
</dbReference>
<evidence type="ECO:0000313" key="13">
    <source>
        <dbReference type="Proteomes" id="UP000238070"/>
    </source>
</evidence>
<dbReference type="Gene3D" id="1.10.20.60">
    <property type="entry name" value="Glu-tRNAGln amidotransferase C subunit, N-terminal domain"/>
    <property type="match status" value="1"/>
</dbReference>
<evidence type="ECO:0000313" key="16">
    <source>
        <dbReference type="Proteomes" id="UP000478995"/>
    </source>
</evidence>
<keyword evidence="6" id="KW-0067">ATP-binding</keyword>
<accession>A0A0A2HAS3</accession>
<keyword evidence="6" id="KW-0648">Protein biosynthesis</keyword>
<evidence type="ECO:0000313" key="11">
    <source>
        <dbReference type="EMBL" id="NFI22305.1"/>
    </source>
</evidence>
<dbReference type="InterPro" id="IPR036113">
    <property type="entry name" value="Asp/Glu-ADT_sf_sub_c"/>
</dbReference>
<dbReference type="Proteomes" id="UP000478995">
    <property type="component" value="Unassembled WGS sequence"/>
</dbReference>
<dbReference type="EMBL" id="CP069280">
    <property type="protein sequence ID" value="QRI53206.1"/>
    <property type="molecule type" value="Genomic_DNA"/>
</dbReference>
<dbReference type="Proteomes" id="UP000663464">
    <property type="component" value="Chromosome"/>
</dbReference>
<dbReference type="HAMAP" id="MF_00122">
    <property type="entry name" value="GatC"/>
    <property type="match status" value="1"/>
</dbReference>
<organism evidence="11 17">
    <name type="scientific">Clostridium botulinum</name>
    <dbReference type="NCBI Taxonomy" id="1491"/>
    <lineage>
        <taxon>Bacteria</taxon>
        <taxon>Bacillati</taxon>
        <taxon>Bacillota</taxon>
        <taxon>Clostridia</taxon>
        <taxon>Eubacteriales</taxon>
        <taxon>Clostridiaceae</taxon>
        <taxon>Clostridium</taxon>
    </lineage>
</organism>
<dbReference type="InterPro" id="IPR003837">
    <property type="entry name" value="GatC"/>
</dbReference>
<dbReference type="GeneID" id="92940009"/>
<comment type="subunit">
    <text evidence="2 6">Heterotrimer of A, B and C subunits.</text>
</comment>
<comment type="similarity">
    <text evidence="1 6">Belongs to the GatC family.</text>
</comment>
<evidence type="ECO:0000256" key="4">
    <source>
        <dbReference type="ARBA" id="ARBA00047380"/>
    </source>
</evidence>
<dbReference type="EMBL" id="CP027776">
    <property type="protein sequence ID" value="AVP64927.1"/>
    <property type="molecule type" value="Genomic_DNA"/>
</dbReference>
<comment type="catalytic activity">
    <reaction evidence="4 6">
        <text>L-aspartyl-tRNA(Asn) + L-glutamine + ATP + H2O = L-asparaginyl-tRNA(Asn) + L-glutamate + ADP + phosphate + 2 H(+)</text>
        <dbReference type="Rhea" id="RHEA:14513"/>
        <dbReference type="Rhea" id="RHEA-COMP:9674"/>
        <dbReference type="Rhea" id="RHEA-COMP:9677"/>
        <dbReference type="ChEBI" id="CHEBI:15377"/>
        <dbReference type="ChEBI" id="CHEBI:15378"/>
        <dbReference type="ChEBI" id="CHEBI:29985"/>
        <dbReference type="ChEBI" id="CHEBI:30616"/>
        <dbReference type="ChEBI" id="CHEBI:43474"/>
        <dbReference type="ChEBI" id="CHEBI:58359"/>
        <dbReference type="ChEBI" id="CHEBI:78515"/>
        <dbReference type="ChEBI" id="CHEBI:78516"/>
        <dbReference type="ChEBI" id="CHEBI:456216"/>
    </reaction>
</comment>
<dbReference type="EMBL" id="SWRJ01000004">
    <property type="protein sequence ID" value="NFI22305.1"/>
    <property type="molecule type" value="Genomic_DNA"/>
</dbReference>
<reference evidence="14 16" key="4">
    <citation type="submission" date="2019-04" db="EMBL/GenBank/DDBJ databases">
        <title>Genome sequencing of Clostridium botulinum Groups I-IV and Clostridium butyricum.</title>
        <authorList>
            <person name="Brunt J."/>
            <person name="Van Vliet A.H.M."/>
            <person name="Stringer S.C."/>
            <person name="Carter A.T."/>
            <person name="Peck M.W."/>
        </authorList>
    </citation>
    <scope>NUCLEOTIDE SEQUENCE [LARGE SCALE GENOMIC DNA]</scope>
    <source>
        <strain evidence="11 17">IFR 15/034</strain>
        <strain evidence="10 16">IFR 18/037</strain>
        <strain evidence="9 14">IFR 18/054</strain>
    </source>
</reference>
<protein>
    <recommendedName>
        <fullName evidence="6">Aspartyl/glutamyl-tRNA(Asn/Gln) amidotransferase subunit C</fullName>
        <shortName evidence="6">Asp/Glu-ADT subunit C</shortName>
        <ecNumber evidence="6">6.3.5.-</ecNumber>
    </recommendedName>
</protein>
<dbReference type="OMA" id="VTPMAMK"/>
<evidence type="ECO:0000256" key="1">
    <source>
        <dbReference type="ARBA" id="ARBA00010757"/>
    </source>
</evidence>
<dbReference type="SMR" id="A0A0A2HAS3"/>
<dbReference type="EC" id="6.3.5.-" evidence="6"/>
<evidence type="ECO:0000256" key="5">
    <source>
        <dbReference type="ARBA" id="ARBA00047913"/>
    </source>
</evidence>
<evidence type="ECO:0000256" key="3">
    <source>
        <dbReference type="ARBA" id="ARBA00024799"/>
    </source>
</evidence>
<evidence type="ECO:0000313" key="17">
    <source>
        <dbReference type="Proteomes" id="UP000482543"/>
    </source>
</evidence>
<keyword evidence="6" id="KW-0436">Ligase</keyword>
<dbReference type="EMBL" id="SWND01000006">
    <property type="protein sequence ID" value="NFF02270.1"/>
    <property type="molecule type" value="Genomic_DNA"/>
</dbReference>
<evidence type="ECO:0000313" key="12">
    <source>
        <dbReference type="EMBL" id="QRI53206.1"/>
    </source>
</evidence>
<dbReference type="GO" id="GO:0005524">
    <property type="term" value="F:ATP binding"/>
    <property type="evidence" value="ECO:0007669"/>
    <property type="project" value="UniProtKB-KW"/>
</dbReference>
<reference evidence="12 18" key="1">
    <citation type="journal article" date="2014" name="J. Infect. Dis.">
        <title>Molecular characterization of a novel botulinum neurotoxin type H gene.</title>
        <authorList>
            <person name="Dover N."/>
            <person name="Barash J.R."/>
            <person name="Hill K.K."/>
            <person name="Xie G."/>
            <person name="Arnon S.S."/>
        </authorList>
    </citation>
    <scope>NUCLEOTIDE SEQUENCE [LARGE SCALE GENOMIC DNA]</scope>
    <source>
        <strain evidence="12 18">IBCA10-7060</strain>
    </source>
</reference>
<evidence type="ECO:0000313" key="15">
    <source>
        <dbReference type="Proteomes" id="UP000473887"/>
    </source>
</evidence>
<comment type="catalytic activity">
    <reaction evidence="5 6">
        <text>L-glutamyl-tRNA(Gln) + L-glutamine + ATP + H2O = L-glutaminyl-tRNA(Gln) + L-glutamate + ADP + phosphate + H(+)</text>
        <dbReference type="Rhea" id="RHEA:17521"/>
        <dbReference type="Rhea" id="RHEA-COMP:9681"/>
        <dbReference type="Rhea" id="RHEA-COMP:9684"/>
        <dbReference type="ChEBI" id="CHEBI:15377"/>
        <dbReference type="ChEBI" id="CHEBI:15378"/>
        <dbReference type="ChEBI" id="CHEBI:29985"/>
        <dbReference type="ChEBI" id="CHEBI:30616"/>
        <dbReference type="ChEBI" id="CHEBI:43474"/>
        <dbReference type="ChEBI" id="CHEBI:58359"/>
        <dbReference type="ChEBI" id="CHEBI:78520"/>
        <dbReference type="ChEBI" id="CHEBI:78521"/>
        <dbReference type="ChEBI" id="CHEBI:456216"/>
    </reaction>
</comment>
<reference evidence="12" key="5">
    <citation type="submission" date="2021-02" db="EMBL/GenBank/DDBJ databases">
        <authorList>
            <person name="Dover N."/>
            <person name="Barash J.R."/>
            <person name="Bell J.M."/>
            <person name="Sylvester M.D."/>
            <person name="Arnon S."/>
        </authorList>
    </citation>
    <scope>NUCLEOTIDE SEQUENCE</scope>
    <source>
        <strain evidence="12">IBCA10-7060</strain>
    </source>
</reference>
<sequence>MSVSKKDVEYVAELARLEFKEEEKDNFVNDLNKILNYMEKLDELNTDDVDIVVNPYYIENKYREDNVEKSMELKEVIDNAPESLEEYVIVPKVID</sequence>
<dbReference type="NCBIfam" id="TIGR00135">
    <property type="entry name" value="gatC"/>
    <property type="match status" value="1"/>
</dbReference>
<name>A0A0A2HAS3_CLOBO</name>
<evidence type="ECO:0000313" key="10">
    <source>
        <dbReference type="EMBL" id="NFG18380.1"/>
    </source>
</evidence>
<keyword evidence="6" id="KW-0547">Nucleotide-binding</keyword>
<keyword evidence="8" id="KW-0808">Transferase</keyword>
<evidence type="ECO:0000256" key="6">
    <source>
        <dbReference type="HAMAP-Rule" id="MF_00122"/>
    </source>
</evidence>
<reference evidence="7 13" key="2">
    <citation type="submission" date="2018-01" db="EMBL/GenBank/DDBJ databases">
        <title>Genetic Diversity of Clostridium botulinum in seafood.</title>
        <authorList>
            <person name="Athira V."/>
            <person name="Arun Jyothi P.V."/>
            <person name="Lalitha K.V."/>
            <person name="Joseph T.C."/>
        </authorList>
    </citation>
    <scope>NUCLEOTIDE SEQUENCE [LARGE SCALE GENOMIC DNA]</scope>
    <source>
        <strain evidence="7 13">Mfbjulcb5</strain>
    </source>
</reference>